<evidence type="ECO:0000256" key="4">
    <source>
        <dbReference type="ARBA" id="ARBA00023002"/>
    </source>
</evidence>
<dbReference type="GO" id="GO:0008270">
    <property type="term" value="F:zinc ion binding"/>
    <property type="evidence" value="ECO:0007669"/>
    <property type="project" value="InterPro"/>
</dbReference>
<dbReference type="GO" id="GO:0005829">
    <property type="term" value="C:cytosol"/>
    <property type="evidence" value="ECO:0007669"/>
    <property type="project" value="TreeGrafter"/>
</dbReference>
<dbReference type="SUPFAM" id="SSF51735">
    <property type="entry name" value="NAD(P)-binding Rossmann-fold domains"/>
    <property type="match status" value="1"/>
</dbReference>
<dbReference type="Pfam" id="PF08240">
    <property type="entry name" value="ADH_N"/>
    <property type="match status" value="1"/>
</dbReference>
<keyword evidence="4" id="KW-0560">Oxidoreductase</keyword>
<proteinExistence type="inferred from homology"/>
<dbReference type="Pfam" id="PF00107">
    <property type="entry name" value="ADH_zinc_N"/>
    <property type="match status" value="1"/>
</dbReference>
<dbReference type="Proteomes" id="UP000199614">
    <property type="component" value="Unassembled WGS sequence"/>
</dbReference>
<dbReference type="InterPro" id="IPR011032">
    <property type="entry name" value="GroES-like_sf"/>
</dbReference>
<reference evidence="8 9" key="1">
    <citation type="submission" date="2016-10" db="EMBL/GenBank/DDBJ databases">
        <authorList>
            <person name="de Groot N.N."/>
        </authorList>
    </citation>
    <scope>NUCLEOTIDE SEQUENCE [LARGE SCALE GENOMIC DNA]</scope>
    <source>
        <strain evidence="8 9">CGMCC 4.1877</strain>
    </source>
</reference>
<dbReference type="Gene3D" id="3.40.50.720">
    <property type="entry name" value="NAD(P)-binding Rossmann-like Domain"/>
    <property type="match status" value="1"/>
</dbReference>
<organism evidence="8 9">
    <name type="scientific">Pseudonocardia ammonioxydans</name>
    <dbReference type="NCBI Taxonomy" id="260086"/>
    <lineage>
        <taxon>Bacteria</taxon>
        <taxon>Bacillati</taxon>
        <taxon>Actinomycetota</taxon>
        <taxon>Actinomycetes</taxon>
        <taxon>Pseudonocardiales</taxon>
        <taxon>Pseudonocardiaceae</taxon>
        <taxon>Pseudonocardia</taxon>
    </lineage>
</organism>
<evidence type="ECO:0000256" key="3">
    <source>
        <dbReference type="ARBA" id="ARBA00022833"/>
    </source>
</evidence>
<dbReference type="AlphaFoldDB" id="A0A1I5BDN7"/>
<dbReference type="GO" id="GO:0051903">
    <property type="term" value="F:S-(hydroxymethyl)glutathione dehydrogenase [NAD(P)+] activity"/>
    <property type="evidence" value="ECO:0007669"/>
    <property type="project" value="TreeGrafter"/>
</dbReference>
<dbReference type="InterPro" id="IPR002328">
    <property type="entry name" value="ADH_Zn_CS"/>
</dbReference>
<keyword evidence="5" id="KW-0520">NAD</keyword>
<comment type="similarity">
    <text evidence="1 6">Belongs to the zinc-containing alcohol dehydrogenase family.</text>
</comment>
<dbReference type="InterPro" id="IPR020843">
    <property type="entry name" value="ER"/>
</dbReference>
<dbReference type="STRING" id="260086.SAMN05216207_102042"/>
<accession>A0A1I5BDN7</accession>
<dbReference type="Gene3D" id="3.90.180.10">
    <property type="entry name" value="Medium-chain alcohol dehydrogenases, catalytic domain"/>
    <property type="match status" value="1"/>
</dbReference>
<keyword evidence="3 6" id="KW-0862">Zinc</keyword>
<evidence type="ECO:0000259" key="7">
    <source>
        <dbReference type="SMART" id="SM00829"/>
    </source>
</evidence>
<comment type="cofactor">
    <cofactor evidence="6">
        <name>Zn(2+)</name>
        <dbReference type="ChEBI" id="CHEBI:29105"/>
    </cofactor>
</comment>
<gene>
    <name evidence="8" type="ORF">SAMN05216207_102042</name>
</gene>
<dbReference type="InterPro" id="IPR013154">
    <property type="entry name" value="ADH-like_N"/>
</dbReference>
<dbReference type="PANTHER" id="PTHR43880:SF12">
    <property type="entry name" value="ALCOHOL DEHYDROGENASE CLASS-3"/>
    <property type="match status" value="1"/>
</dbReference>
<dbReference type="SMART" id="SM00829">
    <property type="entry name" value="PKS_ER"/>
    <property type="match status" value="1"/>
</dbReference>
<dbReference type="PROSITE" id="PS00059">
    <property type="entry name" value="ADH_ZINC"/>
    <property type="match status" value="1"/>
</dbReference>
<evidence type="ECO:0000256" key="5">
    <source>
        <dbReference type="ARBA" id="ARBA00023027"/>
    </source>
</evidence>
<feature type="domain" description="Enoyl reductase (ER)" evidence="7">
    <location>
        <begin position="10"/>
        <end position="369"/>
    </location>
</feature>
<dbReference type="SUPFAM" id="SSF50129">
    <property type="entry name" value="GroES-like"/>
    <property type="match status" value="2"/>
</dbReference>
<name>A0A1I5BDN7_PSUAM</name>
<keyword evidence="9" id="KW-1185">Reference proteome</keyword>
<evidence type="ECO:0000256" key="1">
    <source>
        <dbReference type="ARBA" id="ARBA00008072"/>
    </source>
</evidence>
<evidence type="ECO:0000256" key="6">
    <source>
        <dbReference type="RuleBase" id="RU361277"/>
    </source>
</evidence>
<dbReference type="GO" id="GO:0046294">
    <property type="term" value="P:formaldehyde catabolic process"/>
    <property type="evidence" value="ECO:0007669"/>
    <property type="project" value="TreeGrafter"/>
</dbReference>
<evidence type="ECO:0000313" key="8">
    <source>
        <dbReference type="EMBL" id="SFN72780.1"/>
    </source>
</evidence>
<dbReference type="RefSeq" id="WP_177238579.1">
    <property type="nucleotide sequence ID" value="NZ_FOUY01000020.1"/>
</dbReference>
<protein>
    <submittedName>
        <fullName evidence="8">S-(Hydroxymethyl)glutathione dehydrogenase / alcohol dehydrogenase</fullName>
    </submittedName>
</protein>
<evidence type="ECO:0000256" key="2">
    <source>
        <dbReference type="ARBA" id="ARBA00022723"/>
    </source>
</evidence>
<dbReference type="EMBL" id="FOUY01000020">
    <property type="protein sequence ID" value="SFN72780.1"/>
    <property type="molecule type" value="Genomic_DNA"/>
</dbReference>
<keyword evidence="2 6" id="KW-0479">Metal-binding</keyword>
<dbReference type="PANTHER" id="PTHR43880">
    <property type="entry name" value="ALCOHOL DEHYDROGENASE"/>
    <property type="match status" value="1"/>
</dbReference>
<sequence>MKERAAVVWPDRHTWSVEAVDVDPRGQGEVLVRVEAAGLCHSDAHLASGGYAGLRRPMVGGHEGAGVVEAVGPGVTLVREGDHVVFAFMPACGVCTDCACGRQHLCELGAGVPQGLAIADGTARRRARGTELGSFCFLGSFATRTVVHERSVVRCDPSLPMESVCLLGCAGVTGWGAAVNTAAIRTGDTAVIVGMGGIGAMALLGARYAGAAQVWAVDPVPGKRAAATDLGADGTAASMAELLPVLRDETRGRLADQVVLCMGTGDSSATADAMALLGKQGRAVVVNVHGDAEHEVRMSLRDMQSYEKQLVGCLAGSWSPREGLRTLLDLYQRGRIPLDRLVTARYPLDRIQDGFADQAAGQNVRGVVLP</sequence>
<dbReference type="InterPro" id="IPR036291">
    <property type="entry name" value="NAD(P)-bd_dom_sf"/>
</dbReference>
<dbReference type="InterPro" id="IPR013149">
    <property type="entry name" value="ADH-like_C"/>
</dbReference>
<evidence type="ECO:0000313" key="9">
    <source>
        <dbReference type="Proteomes" id="UP000199614"/>
    </source>
</evidence>